<dbReference type="SMART" id="SM00320">
    <property type="entry name" value="WD40"/>
    <property type="match status" value="5"/>
</dbReference>
<keyword evidence="1 5" id="KW-0853">WD repeat</keyword>
<evidence type="ECO:0000256" key="4">
    <source>
        <dbReference type="ARBA" id="ARBA00023204"/>
    </source>
</evidence>
<dbReference type="GO" id="GO:0000209">
    <property type="term" value="P:protein polyubiquitination"/>
    <property type="evidence" value="ECO:0007669"/>
    <property type="project" value="TreeGrafter"/>
</dbReference>
<keyword evidence="2" id="KW-0677">Repeat</keyword>
<keyword evidence="3" id="KW-0227">DNA damage</keyword>
<dbReference type="InterPro" id="IPR015943">
    <property type="entry name" value="WD40/YVTN_repeat-like_dom_sf"/>
</dbReference>
<name>A0AAW2YTV7_9EUKA</name>
<evidence type="ECO:0000313" key="7">
    <source>
        <dbReference type="Proteomes" id="UP001431209"/>
    </source>
</evidence>
<evidence type="ECO:0000256" key="1">
    <source>
        <dbReference type="ARBA" id="ARBA00022574"/>
    </source>
</evidence>
<comment type="caution">
    <text evidence="6">The sequence shown here is derived from an EMBL/GenBank/DDBJ whole genome shotgun (WGS) entry which is preliminary data.</text>
</comment>
<dbReference type="PANTHER" id="PTHR46202">
    <property type="entry name" value="DNA EXCISION REPAIR PROTEIN ERCC-8"/>
    <property type="match status" value="1"/>
</dbReference>
<dbReference type="AlphaFoldDB" id="A0AAW2YTV7"/>
<dbReference type="InterPro" id="IPR036322">
    <property type="entry name" value="WD40_repeat_dom_sf"/>
</dbReference>
<feature type="repeat" description="WD" evidence="5">
    <location>
        <begin position="174"/>
        <end position="215"/>
    </location>
</feature>
<accession>A0AAW2YTV7</accession>
<dbReference type="PRINTS" id="PR00320">
    <property type="entry name" value="GPROTEINBRPT"/>
</dbReference>
<dbReference type="PROSITE" id="PS50082">
    <property type="entry name" value="WD_REPEATS_2"/>
    <property type="match status" value="4"/>
</dbReference>
<dbReference type="GO" id="GO:0043161">
    <property type="term" value="P:proteasome-mediated ubiquitin-dependent protein catabolic process"/>
    <property type="evidence" value="ECO:0007669"/>
    <property type="project" value="TreeGrafter"/>
</dbReference>
<keyword evidence="7" id="KW-1185">Reference proteome</keyword>
<feature type="repeat" description="WD" evidence="5">
    <location>
        <begin position="13"/>
        <end position="55"/>
    </location>
</feature>
<dbReference type="Pfam" id="PF00400">
    <property type="entry name" value="WD40"/>
    <property type="match status" value="4"/>
</dbReference>
<organism evidence="6 7">
    <name type="scientific">Acrasis kona</name>
    <dbReference type="NCBI Taxonomy" id="1008807"/>
    <lineage>
        <taxon>Eukaryota</taxon>
        <taxon>Discoba</taxon>
        <taxon>Heterolobosea</taxon>
        <taxon>Tetramitia</taxon>
        <taxon>Eutetramitia</taxon>
        <taxon>Acrasidae</taxon>
        <taxon>Acrasis</taxon>
    </lineage>
</organism>
<keyword evidence="4" id="KW-0234">DNA repair</keyword>
<evidence type="ECO:0000256" key="2">
    <source>
        <dbReference type="ARBA" id="ARBA00022737"/>
    </source>
</evidence>
<dbReference type="InterPro" id="IPR042238">
    <property type="entry name" value="Rad28/ERCC8/Ckn1/ATCSA-1"/>
</dbReference>
<feature type="repeat" description="WD" evidence="5">
    <location>
        <begin position="261"/>
        <end position="292"/>
    </location>
</feature>
<dbReference type="Gene3D" id="2.130.10.10">
    <property type="entry name" value="YVTN repeat-like/Quinoprotein amine dehydrogenase"/>
    <property type="match status" value="1"/>
</dbReference>
<dbReference type="EMBL" id="JAOPGA020000668">
    <property type="protein sequence ID" value="KAL0480567.1"/>
    <property type="molecule type" value="Genomic_DNA"/>
</dbReference>
<dbReference type="Proteomes" id="UP001431209">
    <property type="component" value="Unassembled WGS sequence"/>
</dbReference>
<dbReference type="InterPro" id="IPR020472">
    <property type="entry name" value="WD40_PAC1"/>
</dbReference>
<dbReference type="PROSITE" id="PS00678">
    <property type="entry name" value="WD_REPEATS_1"/>
    <property type="match status" value="2"/>
</dbReference>
<reference evidence="6 7" key="1">
    <citation type="submission" date="2024-03" db="EMBL/GenBank/DDBJ databases">
        <title>The Acrasis kona genome and developmental transcriptomes reveal deep origins of eukaryotic multicellular pathways.</title>
        <authorList>
            <person name="Sheikh S."/>
            <person name="Fu C.-J."/>
            <person name="Brown M.W."/>
            <person name="Baldauf S.L."/>
        </authorList>
    </citation>
    <scope>NUCLEOTIDE SEQUENCE [LARGE SCALE GENOMIC DNA]</scope>
    <source>
        <strain evidence="6 7">ATCC MYA-3509</strain>
    </source>
</reference>
<evidence type="ECO:0000313" key="6">
    <source>
        <dbReference type="EMBL" id="KAL0480567.1"/>
    </source>
</evidence>
<dbReference type="GO" id="GO:0031464">
    <property type="term" value="C:Cul4A-RING E3 ubiquitin ligase complex"/>
    <property type="evidence" value="ECO:0007669"/>
    <property type="project" value="TreeGrafter"/>
</dbReference>
<sequence>MTAFEPLAKIGKKGGHKFSVSCVEWYSQDNGMFMTGSFDKTLKVWDANRLEVAYSFKFGNPLYCLSVSPASSVHSFIAGGCDNPIVRLCDLVSGSSAHTLVGHKGSVWAIKWSPVNEHLLATGSTDQSIRLWDVRKPGWLMAFDQFDTVSNPKDHMSTAQTFSTKKLNSSTTVPIAHNGAVTALCFTPCGRYLLSTSNDGRMRLWNVITGKNTLVHYPDTVNKCSKGNQIAVSHDGNVVYHPNGNDIAAYDVHHGRIIKNMVGHYSGVNCCIFHPRDNELYSGASDHQIFVWTSRRVHDSLRRSEDGHKEQYMDKDNWSD</sequence>
<dbReference type="InterPro" id="IPR019775">
    <property type="entry name" value="WD40_repeat_CS"/>
</dbReference>
<dbReference type="PANTHER" id="PTHR46202:SF1">
    <property type="entry name" value="DNA EXCISION REPAIR PROTEIN ERCC-8"/>
    <property type="match status" value="1"/>
</dbReference>
<dbReference type="SUPFAM" id="SSF50978">
    <property type="entry name" value="WD40 repeat-like"/>
    <property type="match status" value="1"/>
</dbReference>
<evidence type="ECO:0000256" key="3">
    <source>
        <dbReference type="ARBA" id="ARBA00022763"/>
    </source>
</evidence>
<proteinExistence type="predicted"/>
<dbReference type="GO" id="GO:0006283">
    <property type="term" value="P:transcription-coupled nucleotide-excision repair"/>
    <property type="evidence" value="ECO:0007669"/>
    <property type="project" value="InterPro"/>
</dbReference>
<dbReference type="GO" id="GO:0000109">
    <property type="term" value="C:nucleotide-excision repair complex"/>
    <property type="evidence" value="ECO:0007669"/>
    <property type="project" value="TreeGrafter"/>
</dbReference>
<dbReference type="InterPro" id="IPR001680">
    <property type="entry name" value="WD40_rpt"/>
</dbReference>
<feature type="repeat" description="WD" evidence="5">
    <location>
        <begin position="100"/>
        <end position="135"/>
    </location>
</feature>
<gene>
    <name evidence="6" type="ORF">AKO1_006803</name>
</gene>
<dbReference type="PROSITE" id="PS50294">
    <property type="entry name" value="WD_REPEATS_REGION"/>
    <property type="match status" value="4"/>
</dbReference>
<protein>
    <submittedName>
        <fullName evidence="6">DNA excision repair protein ERCC</fullName>
    </submittedName>
</protein>
<evidence type="ECO:0000256" key="5">
    <source>
        <dbReference type="PROSITE-ProRule" id="PRU00221"/>
    </source>
</evidence>